<organism evidence="2 3">
    <name type="scientific">Pleurotus eryngii</name>
    <name type="common">Boletus of the steppes</name>
    <dbReference type="NCBI Taxonomy" id="5323"/>
    <lineage>
        <taxon>Eukaryota</taxon>
        <taxon>Fungi</taxon>
        <taxon>Dikarya</taxon>
        <taxon>Basidiomycota</taxon>
        <taxon>Agaricomycotina</taxon>
        <taxon>Agaricomycetes</taxon>
        <taxon>Agaricomycetidae</taxon>
        <taxon>Agaricales</taxon>
        <taxon>Pleurotineae</taxon>
        <taxon>Pleurotaceae</taxon>
        <taxon>Pleurotus</taxon>
    </lineage>
</organism>
<dbReference type="InterPro" id="IPR036047">
    <property type="entry name" value="F-box-like_dom_sf"/>
</dbReference>
<dbReference type="OrthoDB" id="3365698at2759"/>
<dbReference type="InterPro" id="IPR001810">
    <property type="entry name" value="F-box_dom"/>
</dbReference>
<sequence>MAALPPLSPLHAETIEVHRSLSTREIDATAARRAIDEEIHKLKVRRNAYSNISALPSKILAKIFLDAKGGASTYRSRYGSLNRADSLNVTRVCQAWRNVALASPQIWSSINLSSAPLLEQLHLETSDHHIVDLEAAAIFAHLEYPPSARVQVAFENTAPPSEEPDFTDVVALCNRFLESGAPTLRSLEVSGFRSDGPLRLNASYRGHSDSGEDSEEDDDVDYNDFSVSLTIRPHDYPAACVALCQALPLETIFTLKVGGLDGMTQEQWKTLFLRCKRVKYVRFNNCVLVSLFQTLVKSKATKAPLLLPKLEGIEMTLCIFIETRHAEAHASSSFNIFERFLKQRKSLKKPVGEVSLVLCRITPEAVETLEKYAPIYWDGEDTYYEEEEEEEEDDYDSDELECIDTSVLPPEILSRIFLAAKVPRMAQHRACFMWIGLSRSDRALGLLKRSKSAPLQISRRATLFTITKTNEDMAKSTMAEVSRIQELDLSSGSQEIIRFLSLNKTASTPLLGAPPTGGLDVANCH</sequence>
<proteinExistence type="predicted"/>
<dbReference type="EMBL" id="MU154547">
    <property type="protein sequence ID" value="KAF9497063.1"/>
    <property type="molecule type" value="Genomic_DNA"/>
</dbReference>
<evidence type="ECO:0000313" key="3">
    <source>
        <dbReference type="Proteomes" id="UP000807025"/>
    </source>
</evidence>
<dbReference type="SUPFAM" id="SSF81383">
    <property type="entry name" value="F-box domain"/>
    <property type="match status" value="1"/>
</dbReference>
<evidence type="ECO:0000259" key="1">
    <source>
        <dbReference type="Pfam" id="PF12937"/>
    </source>
</evidence>
<reference evidence="2" key="1">
    <citation type="submission" date="2020-11" db="EMBL/GenBank/DDBJ databases">
        <authorList>
            <consortium name="DOE Joint Genome Institute"/>
            <person name="Ahrendt S."/>
            <person name="Riley R."/>
            <person name="Andreopoulos W."/>
            <person name="Labutti K."/>
            <person name="Pangilinan J."/>
            <person name="Ruiz-Duenas F.J."/>
            <person name="Barrasa J.M."/>
            <person name="Sanchez-Garcia M."/>
            <person name="Camarero S."/>
            <person name="Miyauchi S."/>
            <person name="Serrano A."/>
            <person name="Linde D."/>
            <person name="Babiker R."/>
            <person name="Drula E."/>
            <person name="Ayuso-Fernandez I."/>
            <person name="Pacheco R."/>
            <person name="Padilla G."/>
            <person name="Ferreira P."/>
            <person name="Barriuso J."/>
            <person name="Kellner H."/>
            <person name="Castanera R."/>
            <person name="Alfaro M."/>
            <person name="Ramirez L."/>
            <person name="Pisabarro A.G."/>
            <person name="Kuo A."/>
            <person name="Tritt A."/>
            <person name="Lipzen A."/>
            <person name="He G."/>
            <person name="Yan M."/>
            <person name="Ng V."/>
            <person name="Cullen D."/>
            <person name="Martin F."/>
            <person name="Rosso M.-N."/>
            <person name="Henrissat B."/>
            <person name="Hibbett D."/>
            <person name="Martinez A.T."/>
            <person name="Grigoriev I.V."/>
        </authorList>
    </citation>
    <scope>NUCLEOTIDE SEQUENCE</scope>
    <source>
        <strain evidence="2">ATCC 90797</strain>
    </source>
</reference>
<gene>
    <name evidence="2" type="ORF">BDN71DRAFT_1505298</name>
</gene>
<dbReference type="Proteomes" id="UP000807025">
    <property type="component" value="Unassembled WGS sequence"/>
</dbReference>
<protein>
    <recommendedName>
        <fullName evidence="1">F-box domain-containing protein</fullName>
    </recommendedName>
</protein>
<name>A0A9P6DH83_PLEER</name>
<accession>A0A9P6DH83</accession>
<evidence type="ECO:0000313" key="2">
    <source>
        <dbReference type="EMBL" id="KAF9497063.1"/>
    </source>
</evidence>
<feature type="domain" description="F-box" evidence="1">
    <location>
        <begin position="52"/>
        <end position="112"/>
    </location>
</feature>
<dbReference type="Pfam" id="PF12937">
    <property type="entry name" value="F-box-like"/>
    <property type="match status" value="1"/>
</dbReference>
<dbReference type="Gene3D" id="1.20.1280.50">
    <property type="match status" value="1"/>
</dbReference>
<dbReference type="AlphaFoldDB" id="A0A9P6DH83"/>
<keyword evidence="3" id="KW-1185">Reference proteome</keyword>
<comment type="caution">
    <text evidence="2">The sequence shown here is derived from an EMBL/GenBank/DDBJ whole genome shotgun (WGS) entry which is preliminary data.</text>
</comment>